<sequence length="492" mass="55083">MEVETKRTEEETEAEIKRAMRARVKDFKEQADSLTLEGVRRALEKDLGMKTLSLDVHKRFIKQCLEECFYGGDDVDLCTTTGSASDPCSPRISKETPGEKDEPQQAKDRKSTSSDINDGVDEYPVEEEKPNQESMTAEDVKHDDQLSEDTIKKAIKKRGPYFRANLEKISVAKVRRLLEDDLNLEKNTLDAYKSFISDVLDEVLQSPESADVTNGTKKKLKKASKSKETGKVKRQPKVASEDSGSSNLGNDTSEADEDTDTVKRPKKRPLKKSKLSMKPIKKQKTSSDENKPSVSRKREQEEMDSDKGAESDNEKSSENCGSHSSSDERPKKKQDKPTVQAYGKHVEHLKSVIKACGMGVPPAVYKRAKQAPESKRESFLIKELEDILAKEGLSTNPSDKEIKSVKRKKERARELEGIDMSNIVSTSRRRSTFNFIPIPKPKIEAGSEEDEKDEEDEDDQEGSDDDDNGSGESSEGSEEDADVDEEADEDSD</sequence>
<keyword evidence="3" id="KW-0539">Nucleus</keyword>
<dbReference type="SMR" id="A0A8T3BAC4"/>
<dbReference type="PROSITE" id="PS51998">
    <property type="entry name" value="DEK_C"/>
    <property type="match status" value="2"/>
</dbReference>
<dbReference type="InterPro" id="IPR019098">
    <property type="entry name" value="Histone_chaperone_domain_CHZ"/>
</dbReference>
<proteinExistence type="predicted"/>
<feature type="compositionally biased region" description="Polar residues" evidence="4">
    <location>
        <begin position="242"/>
        <end position="252"/>
    </location>
</feature>
<dbReference type="PANTHER" id="PTHR15410:SF2">
    <property type="entry name" value="HIRA-INTERACTING PROTEIN 3"/>
    <property type="match status" value="1"/>
</dbReference>
<feature type="compositionally biased region" description="Basic and acidic residues" evidence="4">
    <location>
        <begin position="92"/>
        <end position="112"/>
    </location>
</feature>
<dbReference type="Pfam" id="PF09649">
    <property type="entry name" value="CHZ"/>
    <property type="match status" value="1"/>
</dbReference>
<name>A0A8T3BAC4_DENNO</name>
<accession>A0A8T3BAC4</accession>
<feature type="region of interest" description="Disordered" evidence="4">
    <location>
        <begin position="81"/>
        <end position="148"/>
    </location>
</feature>
<dbReference type="AlphaFoldDB" id="A0A8T3BAC4"/>
<evidence type="ECO:0000256" key="1">
    <source>
        <dbReference type="ARBA" id="ARBA00004123"/>
    </source>
</evidence>
<organism evidence="6 7">
    <name type="scientific">Dendrobium nobile</name>
    <name type="common">Orchid</name>
    <dbReference type="NCBI Taxonomy" id="94219"/>
    <lineage>
        <taxon>Eukaryota</taxon>
        <taxon>Viridiplantae</taxon>
        <taxon>Streptophyta</taxon>
        <taxon>Embryophyta</taxon>
        <taxon>Tracheophyta</taxon>
        <taxon>Spermatophyta</taxon>
        <taxon>Magnoliopsida</taxon>
        <taxon>Liliopsida</taxon>
        <taxon>Asparagales</taxon>
        <taxon>Orchidaceae</taxon>
        <taxon>Epidendroideae</taxon>
        <taxon>Malaxideae</taxon>
        <taxon>Dendrobiinae</taxon>
        <taxon>Dendrobium</taxon>
    </lineage>
</organism>
<feature type="domain" description="DEK-C" evidence="5">
    <location>
        <begin position="10"/>
        <end position="70"/>
    </location>
</feature>
<feature type="compositionally biased region" description="Basic and acidic residues" evidence="4">
    <location>
        <begin position="285"/>
        <end position="317"/>
    </location>
</feature>
<dbReference type="InterPro" id="IPR037647">
    <property type="entry name" value="HIRIP3"/>
</dbReference>
<keyword evidence="7" id="KW-1185">Reference proteome</keyword>
<gene>
    <name evidence="6" type="ORF">KFK09_013678</name>
</gene>
<feature type="region of interest" description="Disordered" evidence="4">
    <location>
        <begin position="204"/>
        <end position="345"/>
    </location>
</feature>
<protein>
    <recommendedName>
        <fullName evidence="5">DEK-C domain-containing protein</fullName>
    </recommendedName>
</protein>
<keyword evidence="2" id="KW-0143">Chaperone</keyword>
<dbReference type="OrthoDB" id="514832at2759"/>
<evidence type="ECO:0000256" key="2">
    <source>
        <dbReference type="ARBA" id="ARBA00023186"/>
    </source>
</evidence>
<dbReference type="InterPro" id="IPR014876">
    <property type="entry name" value="DEK_C"/>
</dbReference>
<evidence type="ECO:0000313" key="7">
    <source>
        <dbReference type="Proteomes" id="UP000829196"/>
    </source>
</evidence>
<feature type="compositionally biased region" description="Basic residues" evidence="4">
    <location>
        <begin position="264"/>
        <end position="284"/>
    </location>
</feature>
<feature type="compositionally biased region" description="Acidic residues" evidence="4">
    <location>
        <begin position="446"/>
        <end position="492"/>
    </location>
</feature>
<dbReference type="EMBL" id="JAGYWB010000010">
    <property type="protein sequence ID" value="KAI0507552.1"/>
    <property type="molecule type" value="Genomic_DNA"/>
</dbReference>
<feature type="compositionally biased region" description="Basic and acidic residues" evidence="4">
    <location>
        <begin position="138"/>
        <end position="148"/>
    </location>
</feature>
<feature type="region of interest" description="Disordered" evidence="4">
    <location>
        <begin position="392"/>
        <end position="492"/>
    </location>
</feature>
<dbReference type="PANTHER" id="PTHR15410">
    <property type="entry name" value="HIRA-INTERACTING PROTEIN 3"/>
    <property type="match status" value="1"/>
</dbReference>
<reference evidence="6" key="1">
    <citation type="journal article" date="2022" name="Front. Genet.">
        <title>Chromosome-Scale Assembly of the Dendrobium nobile Genome Provides Insights Into the Molecular Mechanism of the Biosynthesis of the Medicinal Active Ingredient of Dendrobium.</title>
        <authorList>
            <person name="Xu Q."/>
            <person name="Niu S.-C."/>
            <person name="Li K.-L."/>
            <person name="Zheng P.-J."/>
            <person name="Zhang X.-J."/>
            <person name="Jia Y."/>
            <person name="Liu Y."/>
            <person name="Niu Y.-X."/>
            <person name="Yu L.-H."/>
            <person name="Chen D.-F."/>
            <person name="Zhang G.-Q."/>
        </authorList>
    </citation>
    <scope>NUCLEOTIDE SEQUENCE</scope>
    <source>
        <tissue evidence="6">Leaf</tissue>
    </source>
</reference>
<comment type="caution">
    <text evidence="6">The sequence shown here is derived from an EMBL/GenBank/DDBJ whole genome shotgun (WGS) entry which is preliminary data.</text>
</comment>
<feature type="domain" description="DEK-C" evidence="5">
    <location>
        <begin position="145"/>
        <end position="205"/>
    </location>
</feature>
<dbReference type="SMART" id="SM01082">
    <property type="entry name" value="CHZ"/>
    <property type="match status" value="1"/>
</dbReference>
<dbReference type="Proteomes" id="UP000829196">
    <property type="component" value="Unassembled WGS sequence"/>
</dbReference>
<dbReference type="GO" id="GO:0005634">
    <property type="term" value="C:nucleus"/>
    <property type="evidence" value="ECO:0007669"/>
    <property type="project" value="UniProtKB-SubCell"/>
</dbReference>
<evidence type="ECO:0000256" key="4">
    <source>
        <dbReference type="SAM" id="MobiDB-lite"/>
    </source>
</evidence>
<evidence type="ECO:0000259" key="5">
    <source>
        <dbReference type="PROSITE" id="PS51998"/>
    </source>
</evidence>
<evidence type="ECO:0000256" key="3">
    <source>
        <dbReference type="ARBA" id="ARBA00023242"/>
    </source>
</evidence>
<feature type="compositionally biased region" description="Polar residues" evidence="4">
    <location>
        <begin position="206"/>
        <end position="215"/>
    </location>
</feature>
<comment type="subcellular location">
    <subcellularLocation>
        <location evidence="1">Nucleus</location>
    </subcellularLocation>
</comment>
<evidence type="ECO:0000313" key="6">
    <source>
        <dbReference type="EMBL" id="KAI0507552.1"/>
    </source>
</evidence>